<feature type="compositionally biased region" description="Polar residues" evidence="1">
    <location>
        <begin position="131"/>
        <end position="143"/>
    </location>
</feature>
<evidence type="ECO:0000259" key="3">
    <source>
        <dbReference type="Pfam" id="PF05506"/>
    </source>
</evidence>
<reference evidence="4 5" key="1">
    <citation type="submission" date="2021-08" db="EMBL/GenBank/DDBJ databases">
        <title>WGS of actinomycetes from Thailand.</title>
        <authorList>
            <person name="Thawai C."/>
        </authorList>
    </citation>
    <scope>NUCLEOTIDE SEQUENCE [LARGE SCALE GENOMIC DNA]</scope>
    <source>
        <strain evidence="4 5">PLK6-54</strain>
    </source>
</reference>
<feature type="transmembrane region" description="Helical" evidence="2">
    <location>
        <begin position="149"/>
        <end position="168"/>
    </location>
</feature>
<dbReference type="Pfam" id="PF05506">
    <property type="entry name" value="PLipase_C_C"/>
    <property type="match status" value="1"/>
</dbReference>
<comment type="caution">
    <text evidence="4">The sequence shown here is derived from an EMBL/GenBank/DDBJ whole genome shotgun (WGS) entry which is preliminary data.</text>
</comment>
<feature type="region of interest" description="Disordered" evidence="1">
    <location>
        <begin position="113"/>
        <end position="143"/>
    </location>
</feature>
<organism evidence="4 5">
    <name type="scientific">Actinacidiphila acidipaludis</name>
    <dbReference type="NCBI Taxonomy" id="2873382"/>
    <lineage>
        <taxon>Bacteria</taxon>
        <taxon>Bacillati</taxon>
        <taxon>Actinomycetota</taxon>
        <taxon>Actinomycetes</taxon>
        <taxon>Kitasatosporales</taxon>
        <taxon>Streptomycetaceae</taxon>
        <taxon>Actinacidiphila</taxon>
    </lineage>
</organism>
<feature type="non-terminal residue" evidence="4">
    <location>
        <position position="1"/>
    </location>
</feature>
<dbReference type="InterPro" id="IPR008475">
    <property type="entry name" value="PLipase_C_C"/>
</dbReference>
<keyword evidence="2" id="KW-1133">Transmembrane helix</keyword>
<dbReference type="NCBIfam" id="NF041528">
    <property type="entry name" value="strep_LAETG"/>
    <property type="match status" value="1"/>
</dbReference>
<protein>
    <submittedName>
        <fullName evidence="4">LPXTG cell wall anchor domain-containing protein</fullName>
    </submittedName>
</protein>
<gene>
    <name evidence="4" type="ORF">K7862_35615</name>
</gene>
<feature type="domain" description="Bacterial phospholipase C C-terminal" evidence="3">
    <location>
        <begin position="45"/>
        <end position="107"/>
    </location>
</feature>
<dbReference type="EMBL" id="JAINZZ010000095">
    <property type="protein sequence ID" value="MBY8882923.1"/>
    <property type="molecule type" value="Genomic_DNA"/>
</dbReference>
<accession>A0ABS7QIB9</accession>
<evidence type="ECO:0000256" key="2">
    <source>
        <dbReference type="SAM" id="Phobius"/>
    </source>
</evidence>
<evidence type="ECO:0000313" key="5">
    <source>
        <dbReference type="Proteomes" id="UP000778578"/>
    </source>
</evidence>
<name>A0ABS7QIB9_9ACTN</name>
<evidence type="ECO:0000256" key="1">
    <source>
        <dbReference type="SAM" id="MobiDB-lite"/>
    </source>
</evidence>
<keyword evidence="2" id="KW-0812">Transmembrane</keyword>
<proteinExistence type="predicted"/>
<keyword evidence="5" id="KW-1185">Reference proteome</keyword>
<evidence type="ECO:0000313" key="4">
    <source>
        <dbReference type="EMBL" id="MBY8882923.1"/>
    </source>
</evidence>
<dbReference type="RefSeq" id="WP_222969644.1">
    <property type="nucleotide sequence ID" value="NZ_JAINZZ010000095.1"/>
</dbReference>
<sequence>AFSAINTSSQSQILAGSDSTTVTAAAALSWAKKGPIPALSAQVVCSKHGVEVTASNQGDEDFTFQLEGRSYTIAAGKSQTITVPVAEDQKYKIDITLPNGKVKTFEGVLDCQTASSPAPSTPAPAPSQSPNGSTGKNLAETGSSSATPVIAGVAIALVVLGGGAVFFVRRKKNSTSAQ</sequence>
<dbReference type="Proteomes" id="UP000778578">
    <property type="component" value="Unassembled WGS sequence"/>
</dbReference>
<dbReference type="NCBIfam" id="TIGR01167">
    <property type="entry name" value="LPXTG_anchor"/>
    <property type="match status" value="1"/>
</dbReference>
<keyword evidence="2" id="KW-0472">Membrane</keyword>